<protein>
    <recommendedName>
        <fullName evidence="6">Pyruvoyl-dependent arginine decarboxylase</fullName>
        <shortName evidence="6">PvlArgDC</shortName>
        <ecNumber evidence="6">4.1.1.19</ecNumber>
    </recommendedName>
    <component>
        <recommendedName>
            <fullName evidence="6">Pyruvoyl-dependent arginine decarboxylase subunit beta</fullName>
        </recommendedName>
    </component>
    <component>
        <recommendedName>
            <fullName evidence="6">Pyruvoyl-dependent arginine decarboxylase subunit alpha</fullName>
        </recommendedName>
    </component>
</protein>
<keyword evidence="4 6" id="KW-0670">Pyruvate</keyword>
<dbReference type="Pfam" id="PF01862">
    <property type="entry name" value="PvlArgDC"/>
    <property type="match status" value="1"/>
</dbReference>
<evidence type="ECO:0000256" key="6">
    <source>
        <dbReference type="HAMAP-Rule" id="MF_01404"/>
    </source>
</evidence>
<dbReference type="Gene3D" id="3.50.20.10">
    <property type="entry name" value="Pyruvoyl-Dependent Histidine Decarboxylase, subunit B"/>
    <property type="match status" value="1"/>
</dbReference>
<dbReference type="InterPro" id="IPR016104">
    <property type="entry name" value="Pyr-dep_his/arg-deCO2ase"/>
</dbReference>
<organism evidence="7">
    <name type="scientific">uncultured Methanosarcinales archaeon</name>
    <dbReference type="NCBI Taxonomy" id="183757"/>
    <lineage>
        <taxon>Archaea</taxon>
        <taxon>Methanobacteriati</taxon>
        <taxon>Methanobacteriota</taxon>
        <taxon>Stenosarchaea group</taxon>
        <taxon>Methanomicrobia</taxon>
        <taxon>Methanosarcinales</taxon>
        <taxon>environmental samples</taxon>
    </lineage>
</organism>
<feature type="modified residue" description="Pyruvic acid (Ser)" evidence="6">
    <location>
        <position position="46"/>
    </location>
</feature>
<dbReference type="PANTHER" id="PTHR40438:SF1">
    <property type="entry name" value="PYRUVOYL-DEPENDENT ARGININE DECARBOXYLASE"/>
    <property type="match status" value="1"/>
</dbReference>
<dbReference type="PIRSF" id="PIRSF005216">
    <property type="entry name" value="Pyruvoyl-dep_arg_deCO2ase"/>
    <property type="match status" value="1"/>
</dbReference>
<dbReference type="SFLD" id="SFLDS00055">
    <property type="entry name" value="Pyruvoyl-Dependent_Histidine/A"/>
    <property type="match status" value="1"/>
</dbReference>
<keyword evidence="3 6" id="KW-0456">Lyase</keyword>
<feature type="chain" id="PRO_5029081902" description="Pyruvoyl-dependent arginine decarboxylase subunit alpha" evidence="6">
    <location>
        <begin position="46"/>
        <end position="167"/>
    </location>
</feature>
<dbReference type="NCBIfam" id="TIGR00286">
    <property type="entry name" value="pyruvoyl-dependent arginine decarboxylase"/>
    <property type="match status" value="1"/>
</dbReference>
<evidence type="ECO:0000256" key="3">
    <source>
        <dbReference type="ARBA" id="ARBA00023239"/>
    </source>
</evidence>
<dbReference type="InterPro" id="IPR002724">
    <property type="entry name" value="Pyruvoyl-dep_arg_deCO2ase"/>
</dbReference>
<gene>
    <name evidence="6 7" type="primary">pdaD</name>
    <name evidence="7" type="ORF">BODMHOLK_00008</name>
</gene>
<dbReference type="PANTHER" id="PTHR40438">
    <property type="entry name" value="PYRUVOYL-DEPENDENT ARGININE DECARBOXYLASE"/>
    <property type="match status" value="1"/>
</dbReference>
<comment type="catalytic activity">
    <reaction evidence="5 6">
        <text>L-arginine + H(+) = agmatine + CO2</text>
        <dbReference type="Rhea" id="RHEA:17641"/>
        <dbReference type="ChEBI" id="CHEBI:15378"/>
        <dbReference type="ChEBI" id="CHEBI:16526"/>
        <dbReference type="ChEBI" id="CHEBI:32682"/>
        <dbReference type="ChEBI" id="CHEBI:58145"/>
        <dbReference type="EC" id="4.1.1.19"/>
    </reaction>
</comment>
<dbReference type="SUPFAM" id="SSF56271">
    <property type="entry name" value="Pyruvoyl-dependent histidine and arginine decarboxylases"/>
    <property type="match status" value="1"/>
</dbReference>
<feature type="site" description="Cleavage (non-hydrolytic)" evidence="6">
    <location>
        <begin position="45"/>
        <end position="46"/>
    </location>
</feature>
<dbReference type="InterPro" id="IPR016105">
    <property type="entry name" value="Pyr-dep_his/arg-deCO2ase_sand"/>
</dbReference>
<accession>A0A7H1KP54</accession>
<dbReference type="EC" id="4.1.1.19" evidence="6"/>
<comment type="similarity">
    <text evidence="1 6">Belongs to the PdaD family.</text>
</comment>
<evidence type="ECO:0000256" key="4">
    <source>
        <dbReference type="ARBA" id="ARBA00023317"/>
    </source>
</evidence>
<feature type="chain" id="PRO_5029081903" description="Pyruvoyl-dependent arginine decarboxylase subunit beta" evidence="6">
    <location>
        <begin position="1"/>
        <end position="45"/>
    </location>
</feature>
<name>A0A7H1KP54_9EURY</name>
<dbReference type="AlphaFoldDB" id="A0A7H1KP54"/>
<evidence type="ECO:0000256" key="1">
    <source>
        <dbReference type="ARBA" id="ARBA00007412"/>
    </source>
</evidence>
<dbReference type="EMBL" id="MT776530">
    <property type="protein sequence ID" value="QNT35718.1"/>
    <property type="molecule type" value="Genomic_DNA"/>
</dbReference>
<comment type="cofactor">
    <cofactor evidence="6">
        <name>pyruvate</name>
        <dbReference type="ChEBI" id="CHEBI:15361"/>
    </cofactor>
    <text evidence="6">Binds 1 pyruvoyl group covalently per subunit.</text>
</comment>
<dbReference type="HAMAP" id="MF_01404">
    <property type="entry name" value="PvlArgDC"/>
    <property type="match status" value="1"/>
</dbReference>
<evidence type="ECO:0000256" key="5">
    <source>
        <dbReference type="ARBA" id="ARBA00049309"/>
    </source>
</evidence>
<evidence type="ECO:0000313" key="7">
    <source>
        <dbReference type="EMBL" id="QNT35718.1"/>
    </source>
</evidence>
<dbReference type="GO" id="GO:0006527">
    <property type="term" value="P:L-arginine catabolic process"/>
    <property type="evidence" value="ECO:0007669"/>
    <property type="project" value="InterPro"/>
</dbReference>
<evidence type="ECO:0000256" key="2">
    <source>
        <dbReference type="ARBA" id="ARBA00022793"/>
    </source>
</evidence>
<reference evidence="7" key="1">
    <citation type="submission" date="2020-07" db="EMBL/GenBank/DDBJ databases">
        <title>Unique genomic features of the anaerobic methanotrophic archaea.</title>
        <authorList>
            <person name="Chadwick G.L."/>
            <person name="Skennerton C.T."/>
            <person name="Laso-Perez R."/>
            <person name="Leu A.O."/>
            <person name="Speth D.R."/>
            <person name="Yu H."/>
            <person name="Morgan-Lang C."/>
            <person name="Hatzenpichler R."/>
            <person name="Goudeau D."/>
            <person name="Malmstrom R."/>
            <person name="Brazelton W.J."/>
            <person name="Woyke T."/>
            <person name="Hallam S.J."/>
            <person name="Tyson G.W."/>
            <person name="Wegener G."/>
            <person name="Boetius A."/>
            <person name="Orphan V."/>
        </authorList>
    </citation>
    <scope>NUCLEOTIDE SEQUENCE</scope>
</reference>
<dbReference type="SFLD" id="SFLDG01170">
    <property type="entry name" value="Pyruvoyl-dependent_arginine_de"/>
    <property type="match status" value="1"/>
</dbReference>
<proteinExistence type="inferred from homology"/>
<keyword evidence="2 6" id="KW-0210">Decarboxylase</keyword>
<dbReference type="GO" id="GO:0008792">
    <property type="term" value="F:arginine decarboxylase activity"/>
    <property type="evidence" value="ECO:0007669"/>
    <property type="project" value="UniProtKB-UniRule"/>
</dbReference>
<sequence>MSARHLVPEKLFFTSGVGRHADHLVSFGMALRDAGIEHLNLVTVSSIVPPGCQIIPKAEGIPELESGEIAFVVLSRNATDEPDRLISASIGCALPRDADRFGYLAEYHASGKNTDATLEYACNLATEMCTTLSADGATKLTGIARDAVSGQGWTTAMCAAVFLMPEV</sequence>